<dbReference type="PANTHER" id="PTHR43798:SF33">
    <property type="entry name" value="HYDROLASE, PUTATIVE (AFU_ORTHOLOGUE AFUA_2G14860)-RELATED"/>
    <property type="match status" value="1"/>
</dbReference>
<dbReference type="EMBL" id="BOMB01000015">
    <property type="protein sequence ID" value="GID11842.1"/>
    <property type="molecule type" value="Genomic_DNA"/>
</dbReference>
<protein>
    <submittedName>
        <fullName evidence="2">Hydrolase</fullName>
    </submittedName>
</protein>
<name>A0A8J3NCJ3_9ACTN</name>
<reference evidence="2" key="1">
    <citation type="submission" date="2021-01" db="EMBL/GenBank/DDBJ databases">
        <title>Whole genome shotgun sequence of Actinocatenispora rupis NBRC 107355.</title>
        <authorList>
            <person name="Komaki H."/>
            <person name="Tamura T."/>
        </authorList>
    </citation>
    <scope>NUCLEOTIDE SEQUENCE</scope>
    <source>
        <strain evidence="2">NBRC 107355</strain>
    </source>
</reference>
<dbReference type="InterPro" id="IPR050266">
    <property type="entry name" value="AB_hydrolase_sf"/>
</dbReference>
<dbReference type="SUPFAM" id="SSF53474">
    <property type="entry name" value="alpha/beta-Hydrolases"/>
    <property type="match status" value="1"/>
</dbReference>
<gene>
    <name evidence="2" type="ORF">Aru02nite_27310</name>
</gene>
<dbReference type="Pfam" id="PF00561">
    <property type="entry name" value="Abhydrolase_1"/>
    <property type="match status" value="1"/>
</dbReference>
<dbReference type="AlphaFoldDB" id="A0A8J3NCJ3"/>
<dbReference type="GO" id="GO:0016787">
    <property type="term" value="F:hydrolase activity"/>
    <property type="evidence" value="ECO:0007669"/>
    <property type="project" value="UniProtKB-KW"/>
</dbReference>
<keyword evidence="3" id="KW-1185">Reference proteome</keyword>
<sequence>MPGEGPAPVWPARDTRIAGVHTRVRETGGTPAVAYVHGLGGSALDWTDLGALLAPDLPGAALDLPGFGGSAPLRRYSLAALADHVTAWLAALGPVHLVGNSLGGAVTVLVAARRPDLVRTLTLISPAMPFLRPWQSDLGRLAPFAWLPGTARVLALTMARLGPDGLTRQSIESCTTDPASVPPDRLAAFRDEAERWLASPWHADAYVRTFRALLATFLRPGAGSPWSYAARIAVPTLVVWGRDDRLVPSRLGPRLAGTVPDCRLLVLDGVGHVAQVERPATVAGAIRALVDEHRAA</sequence>
<evidence type="ECO:0000313" key="2">
    <source>
        <dbReference type="EMBL" id="GID11842.1"/>
    </source>
</evidence>
<comment type="caution">
    <text evidence="2">The sequence shown here is derived from an EMBL/GenBank/DDBJ whole genome shotgun (WGS) entry which is preliminary data.</text>
</comment>
<organism evidence="2 3">
    <name type="scientific">Actinocatenispora rupis</name>
    <dbReference type="NCBI Taxonomy" id="519421"/>
    <lineage>
        <taxon>Bacteria</taxon>
        <taxon>Bacillati</taxon>
        <taxon>Actinomycetota</taxon>
        <taxon>Actinomycetes</taxon>
        <taxon>Micromonosporales</taxon>
        <taxon>Micromonosporaceae</taxon>
        <taxon>Actinocatenispora</taxon>
    </lineage>
</organism>
<dbReference type="InterPro" id="IPR029058">
    <property type="entry name" value="AB_hydrolase_fold"/>
</dbReference>
<dbReference type="GO" id="GO:0016020">
    <property type="term" value="C:membrane"/>
    <property type="evidence" value="ECO:0007669"/>
    <property type="project" value="TreeGrafter"/>
</dbReference>
<accession>A0A8J3NCJ3</accession>
<evidence type="ECO:0000313" key="3">
    <source>
        <dbReference type="Proteomes" id="UP000612808"/>
    </source>
</evidence>
<proteinExistence type="predicted"/>
<feature type="domain" description="AB hydrolase-1" evidence="1">
    <location>
        <begin position="31"/>
        <end position="279"/>
    </location>
</feature>
<evidence type="ECO:0000259" key="1">
    <source>
        <dbReference type="Pfam" id="PF00561"/>
    </source>
</evidence>
<dbReference type="Gene3D" id="3.40.50.1820">
    <property type="entry name" value="alpha/beta hydrolase"/>
    <property type="match status" value="1"/>
</dbReference>
<dbReference type="InterPro" id="IPR000073">
    <property type="entry name" value="AB_hydrolase_1"/>
</dbReference>
<keyword evidence="2" id="KW-0378">Hydrolase</keyword>
<dbReference type="PRINTS" id="PR00111">
    <property type="entry name" value="ABHYDROLASE"/>
</dbReference>
<dbReference type="PANTHER" id="PTHR43798">
    <property type="entry name" value="MONOACYLGLYCEROL LIPASE"/>
    <property type="match status" value="1"/>
</dbReference>
<dbReference type="Proteomes" id="UP000612808">
    <property type="component" value="Unassembled WGS sequence"/>
</dbReference>